<dbReference type="EMBL" id="JBHRTP010000105">
    <property type="protein sequence ID" value="MFC3111256.1"/>
    <property type="molecule type" value="Genomic_DNA"/>
</dbReference>
<reference evidence="3" key="1">
    <citation type="journal article" date="2019" name="Int. J. Syst. Evol. Microbiol.">
        <title>The Global Catalogue of Microorganisms (GCM) 10K type strain sequencing project: providing services to taxonomists for standard genome sequencing and annotation.</title>
        <authorList>
            <consortium name="The Broad Institute Genomics Platform"/>
            <consortium name="The Broad Institute Genome Sequencing Center for Infectious Disease"/>
            <person name="Wu L."/>
            <person name="Ma J."/>
        </authorList>
    </citation>
    <scope>NUCLEOTIDE SEQUENCE [LARGE SCALE GENOMIC DNA]</scope>
    <source>
        <strain evidence="3">KCTC 42986</strain>
    </source>
</reference>
<evidence type="ECO:0000256" key="1">
    <source>
        <dbReference type="SAM" id="SignalP"/>
    </source>
</evidence>
<feature type="signal peptide" evidence="1">
    <location>
        <begin position="1"/>
        <end position="19"/>
    </location>
</feature>
<dbReference type="RefSeq" id="WP_390322635.1">
    <property type="nucleotide sequence ID" value="NZ_JBHRTP010000105.1"/>
</dbReference>
<protein>
    <submittedName>
        <fullName evidence="2">Uncharacterized protein</fullName>
    </submittedName>
</protein>
<accession>A0ABV7FCU1</accession>
<gene>
    <name evidence="2" type="ORF">ACFOFO_25470</name>
</gene>
<organism evidence="2 3">
    <name type="scientific">Undibacterium arcticum</name>
    <dbReference type="NCBI Taxonomy" id="1762892"/>
    <lineage>
        <taxon>Bacteria</taxon>
        <taxon>Pseudomonadati</taxon>
        <taxon>Pseudomonadota</taxon>
        <taxon>Betaproteobacteria</taxon>
        <taxon>Burkholderiales</taxon>
        <taxon>Oxalobacteraceae</taxon>
        <taxon>Undibacterium</taxon>
    </lineage>
</organism>
<dbReference type="Proteomes" id="UP001595530">
    <property type="component" value="Unassembled WGS sequence"/>
</dbReference>
<sequence>MKKYLTVATVGLIASAAVALGTAPSAMARDRVDWSVNVGLPGYYQPQEVYMPPQVVYAQPQPVYVERAPVVEYYQPNEFRERYWREREWRKQQWRERREHHRHHDDDDDQ</sequence>
<evidence type="ECO:0000313" key="3">
    <source>
        <dbReference type="Proteomes" id="UP001595530"/>
    </source>
</evidence>
<proteinExistence type="predicted"/>
<feature type="chain" id="PRO_5046319867" evidence="1">
    <location>
        <begin position="20"/>
        <end position="110"/>
    </location>
</feature>
<keyword evidence="1" id="KW-0732">Signal</keyword>
<keyword evidence="3" id="KW-1185">Reference proteome</keyword>
<name>A0ABV7FCU1_9BURK</name>
<evidence type="ECO:0000313" key="2">
    <source>
        <dbReference type="EMBL" id="MFC3111256.1"/>
    </source>
</evidence>
<comment type="caution">
    <text evidence="2">The sequence shown here is derived from an EMBL/GenBank/DDBJ whole genome shotgun (WGS) entry which is preliminary data.</text>
</comment>